<sequence>MQHHGRGGGSAAPTSRIRVAGAVLLTAYLAFAGWVSLRPLSVPWVAPANLTPFATIRPALLSGSPGALAGLAEGLLLLAPLGVLMPLAAGRLHRSLPGTFAGTVSAGALLSSLLVVLQSGAPGHVPDVDSVLLNTAGVALVSLLVFPPVRAALLRRCEEGPAPFGEVLAGPGTCDALHRREEAGQGPTPRTAGVGIAP</sequence>
<protein>
    <submittedName>
        <fullName evidence="3">VanZ family protein</fullName>
    </submittedName>
</protein>
<feature type="transmembrane region" description="Helical" evidence="1">
    <location>
        <begin position="67"/>
        <end position="88"/>
    </location>
</feature>
<dbReference type="InterPro" id="IPR053150">
    <property type="entry name" value="Teicoplanin_resist-assoc"/>
</dbReference>
<keyword evidence="1" id="KW-0472">Membrane</keyword>
<feature type="transmembrane region" description="Helical" evidence="1">
    <location>
        <begin position="20"/>
        <end position="37"/>
    </location>
</feature>
<reference evidence="4" key="1">
    <citation type="journal article" date="2019" name="Int. J. Syst. Evol. Microbiol.">
        <title>The Global Catalogue of Microorganisms (GCM) 10K type strain sequencing project: providing services to taxonomists for standard genome sequencing and annotation.</title>
        <authorList>
            <consortium name="The Broad Institute Genomics Platform"/>
            <consortium name="The Broad Institute Genome Sequencing Center for Infectious Disease"/>
            <person name="Wu L."/>
            <person name="Ma J."/>
        </authorList>
    </citation>
    <scope>NUCLEOTIDE SEQUENCE [LARGE SCALE GENOMIC DNA]</scope>
    <source>
        <strain evidence="4">CGMCC 4.7178</strain>
    </source>
</reference>
<feature type="transmembrane region" description="Helical" evidence="1">
    <location>
        <begin position="100"/>
        <end position="119"/>
    </location>
</feature>
<dbReference type="EMBL" id="BMMP01000011">
    <property type="protein sequence ID" value="GGO52254.1"/>
    <property type="molecule type" value="Genomic_DNA"/>
</dbReference>
<gene>
    <name evidence="3" type="ORF">GCM10012287_36160</name>
</gene>
<dbReference type="Pfam" id="PF04892">
    <property type="entry name" value="VanZ"/>
    <property type="match status" value="1"/>
</dbReference>
<feature type="transmembrane region" description="Helical" evidence="1">
    <location>
        <begin position="131"/>
        <end position="149"/>
    </location>
</feature>
<feature type="domain" description="VanZ-like" evidence="2">
    <location>
        <begin position="27"/>
        <end position="145"/>
    </location>
</feature>
<accession>A0ABQ2MJ20</accession>
<dbReference type="Proteomes" id="UP000631535">
    <property type="component" value="Unassembled WGS sequence"/>
</dbReference>
<keyword evidence="4" id="KW-1185">Reference proteome</keyword>
<dbReference type="InterPro" id="IPR006976">
    <property type="entry name" value="VanZ-like"/>
</dbReference>
<name>A0ABQ2MJ20_9ACTN</name>
<evidence type="ECO:0000259" key="2">
    <source>
        <dbReference type="Pfam" id="PF04892"/>
    </source>
</evidence>
<dbReference type="PANTHER" id="PTHR36834:SF1">
    <property type="entry name" value="INTEGRAL MEMBRANE PROTEIN"/>
    <property type="match status" value="1"/>
</dbReference>
<keyword evidence="1" id="KW-1133">Transmembrane helix</keyword>
<comment type="caution">
    <text evidence="3">The sequence shown here is derived from an EMBL/GenBank/DDBJ whole genome shotgun (WGS) entry which is preliminary data.</text>
</comment>
<evidence type="ECO:0000256" key="1">
    <source>
        <dbReference type="SAM" id="Phobius"/>
    </source>
</evidence>
<dbReference type="RefSeq" id="WP_189038190.1">
    <property type="nucleotide sequence ID" value="NZ_BMMP01000011.1"/>
</dbReference>
<dbReference type="PANTHER" id="PTHR36834">
    <property type="entry name" value="MEMBRANE PROTEIN-RELATED"/>
    <property type="match status" value="1"/>
</dbReference>
<evidence type="ECO:0000313" key="3">
    <source>
        <dbReference type="EMBL" id="GGO52254.1"/>
    </source>
</evidence>
<organism evidence="3 4">
    <name type="scientific">Streptomyces daqingensis</name>
    <dbReference type="NCBI Taxonomy" id="1472640"/>
    <lineage>
        <taxon>Bacteria</taxon>
        <taxon>Bacillati</taxon>
        <taxon>Actinomycetota</taxon>
        <taxon>Actinomycetes</taxon>
        <taxon>Kitasatosporales</taxon>
        <taxon>Streptomycetaceae</taxon>
        <taxon>Streptomyces</taxon>
    </lineage>
</organism>
<keyword evidence="1" id="KW-0812">Transmembrane</keyword>
<evidence type="ECO:0000313" key="4">
    <source>
        <dbReference type="Proteomes" id="UP000631535"/>
    </source>
</evidence>
<proteinExistence type="predicted"/>